<reference evidence="2" key="1">
    <citation type="submission" date="2020-07" db="EMBL/GenBank/DDBJ databases">
        <authorList>
            <person name="Lin J."/>
        </authorList>
    </citation>
    <scope>NUCLEOTIDE SEQUENCE</scope>
</reference>
<sequence>MAGNRSSASFSLRLQQILSGGMSAAPALKLESEPPPKVKAFIDRVIKSPLHDIAIPLSGFRWEYNKGNFHHWRPLFMHFDTYFKTYLSSRKDLLLSDNISEEDPFPKNSVIQILRVMQIILENCANKTSFGGLEHFKLLLASTDPEILIAALETLSALVKMNFSKIHVSGKLISCGSINSHLLSLAQGWGSKEEGLGLHSCVAANEHNQHEGLSLFPLDTESSKSDGVEYRLGSTLHFEFNLGSNMCVIHLPDLHLRKEDDLTILKQIVEQYNVPLEHRFSLLTRIRYARAFRSTRVCRTYSRISLLAFIVLVQSNDAHDEIVSFFANEPEYTNELISLVRSEDSVPGSVRALAMLALGPS</sequence>
<protein>
    <recommendedName>
        <fullName evidence="1">DUF908 domain-containing protein</fullName>
    </recommendedName>
</protein>
<evidence type="ECO:0000259" key="1">
    <source>
        <dbReference type="Pfam" id="PF06012"/>
    </source>
</evidence>
<feature type="domain" description="DUF908" evidence="1">
    <location>
        <begin position="246"/>
        <end position="358"/>
    </location>
</feature>
<dbReference type="InterPro" id="IPR010309">
    <property type="entry name" value="E3_Ub_ligase_DUF908"/>
</dbReference>
<accession>A0A6V7P0V3</accession>
<dbReference type="Pfam" id="PF06012">
    <property type="entry name" value="DUF908"/>
    <property type="match status" value="2"/>
</dbReference>
<proteinExistence type="predicted"/>
<dbReference type="EMBL" id="LR862144">
    <property type="protein sequence ID" value="CAD1824429.1"/>
    <property type="molecule type" value="Genomic_DNA"/>
</dbReference>
<dbReference type="AlphaFoldDB" id="A0A6V7P0V3"/>
<evidence type="ECO:0000313" key="2">
    <source>
        <dbReference type="EMBL" id="CAD1824429.1"/>
    </source>
</evidence>
<organism evidence="2">
    <name type="scientific">Ananas comosus var. bracteatus</name>
    <name type="common">red pineapple</name>
    <dbReference type="NCBI Taxonomy" id="296719"/>
    <lineage>
        <taxon>Eukaryota</taxon>
        <taxon>Viridiplantae</taxon>
        <taxon>Streptophyta</taxon>
        <taxon>Embryophyta</taxon>
        <taxon>Tracheophyta</taxon>
        <taxon>Spermatophyta</taxon>
        <taxon>Magnoliopsida</taxon>
        <taxon>Liliopsida</taxon>
        <taxon>Poales</taxon>
        <taxon>Bromeliaceae</taxon>
        <taxon>Bromelioideae</taxon>
        <taxon>Ananas</taxon>
    </lineage>
</organism>
<name>A0A6V7P0V3_ANACO</name>
<gene>
    <name evidence="2" type="ORF">CB5_LOCUS7640</name>
</gene>
<feature type="domain" description="DUF908" evidence="1">
    <location>
        <begin position="108"/>
        <end position="195"/>
    </location>
</feature>